<dbReference type="PANTHER" id="PTHR11852">
    <property type="entry name" value="PLATELET-ACTIVATING FACTOR ACETYLHYDROLASE"/>
    <property type="match status" value="1"/>
</dbReference>
<comment type="catalytic activity">
    <reaction evidence="5">
        <text>a 1-O-alkyl-2-acetyl-sn-glycero-3-phosphocholine + H2O = a 1-O-alkyl-sn-glycero-3-phosphocholine + acetate + H(+)</text>
        <dbReference type="Rhea" id="RHEA:17777"/>
        <dbReference type="ChEBI" id="CHEBI:15377"/>
        <dbReference type="ChEBI" id="CHEBI:15378"/>
        <dbReference type="ChEBI" id="CHEBI:30089"/>
        <dbReference type="ChEBI" id="CHEBI:30909"/>
        <dbReference type="ChEBI" id="CHEBI:36707"/>
        <dbReference type="EC" id="3.1.1.47"/>
    </reaction>
    <physiologicalReaction direction="left-to-right" evidence="5">
        <dbReference type="Rhea" id="RHEA:17778"/>
    </physiologicalReaction>
</comment>
<dbReference type="Ensembl" id="ENSCSAVT00000012307.1">
    <property type="protein sequence ID" value="ENSCSAVP00000012166.1"/>
    <property type="gene ID" value="ENSCSAVG00000007161.1"/>
</dbReference>
<evidence type="ECO:0000313" key="8">
    <source>
        <dbReference type="Proteomes" id="UP000007875"/>
    </source>
</evidence>
<reference evidence="7" key="3">
    <citation type="submission" date="2025-09" db="UniProtKB">
        <authorList>
            <consortium name="Ensembl"/>
        </authorList>
    </citation>
    <scope>IDENTIFICATION</scope>
</reference>
<dbReference type="GO" id="GO:0003847">
    <property type="term" value="F:1-alkyl-2-acetylglycerophosphocholine esterase activity"/>
    <property type="evidence" value="ECO:0007669"/>
    <property type="project" value="UniProtKB-EC"/>
</dbReference>
<comment type="catalytic activity">
    <reaction evidence="3">
        <text>1-O-hexadecyl-2-acetyl-sn-glycero-3-phosphate + H2O = 1-O-hexadecyl-sn-glycero-3-phosphate + acetate + H(+)</text>
        <dbReference type="Rhea" id="RHEA:41704"/>
        <dbReference type="ChEBI" id="CHEBI:15377"/>
        <dbReference type="ChEBI" id="CHEBI:15378"/>
        <dbReference type="ChEBI" id="CHEBI:30089"/>
        <dbReference type="ChEBI" id="CHEBI:77580"/>
        <dbReference type="ChEBI" id="CHEBI:78385"/>
    </reaction>
    <physiologicalReaction direction="left-to-right" evidence="3">
        <dbReference type="Rhea" id="RHEA:41705"/>
    </physiologicalReaction>
</comment>
<proteinExistence type="inferred from homology"/>
<reference evidence="8" key="1">
    <citation type="submission" date="2003-08" db="EMBL/GenBank/DDBJ databases">
        <authorList>
            <person name="Birren B."/>
            <person name="Nusbaum C."/>
            <person name="Abebe A."/>
            <person name="Abouelleil A."/>
            <person name="Adekoya E."/>
            <person name="Ait-zahra M."/>
            <person name="Allen N."/>
            <person name="Allen T."/>
            <person name="An P."/>
            <person name="Anderson M."/>
            <person name="Anderson S."/>
            <person name="Arachchi H."/>
            <person name="Armbruster J."/>
            <person name="Bachantsang P."/>
            <person name="Baldwin J."/>
            <person name="Barry A."/>
            <person name="Bayul T."/>
            <person name="Blitshsteyn B."/>
            <person name="Bloom T."/>
            <person name="Blye J."/>
            <person name="Boguslavskiy L."/>
            <person name="Borowsky M."/>
            <person name="Boukhgalter B."/>
            <person name="Brunache A."/>
            <person name="Butler J."/>
            <person name="Calixte N."/>
            <person name="Calvo S."/>
            <person name="Camarata J."/>
            <person name="Campo K."/>
            <person name="Chang J."/>
            <person name="Cheshatsang Y."/>
            <person name="Citroen M."/>
            <person name="Collymore A."/>
            <person name="Considine T."/>
            <person name="Cook A."/>
            <person name="Cooke P."/>
            <person name="Corum B."/>
            <person name="Cuomo C."/>
            <person name="David R."/>
            <person name="Dawoe T."/>
            <person name="Degray S."/>
            <person name="Dodge S."/>
            <person name="Dooley K."/>
            <person name="Dorje P."/>
            <person name="Dorjee K."/>
            <person name="Dorris L."/>
            <person name="Duffey N."/>
            <person name="Dupes A."/>
            <person name="Elkins T."/>
            <person name="Engels R."/>
            <person name="Erickson J."/>
            <person name="Farina A."/>
            <person name="Faro S."/>
            <person name="Ferreira P."/>
            <person name="Fischer H."/>
            <person name="Fitzgerald M."/>
            <person name="Foley K."/>
            <person name="Gage D."/>
            <person name="Galagan J."/>
            <person name="Gearin G."/>
            <person name="Gnerre S."/>
            <person name="Gnirke A."/>
            <person name="Goyette A."/>
            <person name="Graham J."/>
            <person name="Grandbois E."/>
            <person name="Gyaltsen K."/>
            <person name="Hafez N."/>
            <person name="Hagopian D."/>
            <person name="Hagos B."/>
            <person name="Hall J."/>
            <person name="Hatcher B."/>
            <person name="Heller A."/>
            <person name="Higgins H."/>
            <person name="Honan T."/>
            <person name="Horn A."/>
            <person name="Houde N."/>
            <person name="Hughes L."/>
            <person name="Hulme W."/>
            <person name="Husby E."/>
            <person name="Iliev I."/>
            <person name="Jaffe D."/>
            <person name="Jones C."/>
            <person name="Kamal M."/>
            <person name="Kamat A."/>
            <person name="Kamvysselis M."/>
            <person name="Karlsson E."/>
            <person name="Kells C."/>
            <person name="Kieu A."/>
            <person name="Kisner P."/>
            <person name="Kodira C."/>
            <person name="Kulbokas E."/>
            <person name="Labutti K."/>
            <person name="Lama D."/>
            <person name="Landers T."/>
            <person name="Leger J."/>
            <person name="Levine S."/>
            <person name="Lewis D."/>
            <person name="Lewis T."/>
            <person name="Lindblad-toh K."/>
            <person name="Liu X."/>
            <person name="Lokyitsang T."/>
            <person name="Lokyitsang Y."/>
            <person name="Lucien O."/>
            <person name="Lui A."/>
            <person name="Ma L.J."/>
            <person name="Mabbitt R."/>
            <person name="Macdonald J."/>
            <person name="Maclean C."/>
            <person name="Major J."/>
            <person name="Manning J."/>
            <person name="Marabella R."/>
            <person name="Maru K."/>
            <person name="Matthews C."/>
            <person name="Mauceli E."/>
            <person name="Mccarthy M."/>
            <person name="Mcdonough S."/>
            <person name="Mcghee T."/>
            <person name="Meldrim J."/>
            <person name="Meneus L."/>
            <person name="Mesirov J."/>
            <person name="Mihalev A."/>
            <person name="Mihova T."/>
            <person name="Mikkelsen T."/>
            <person name="Mlenga V."/>
            <person name="Moru K."/>
            <person name="Mozes J."/>
            <person name="Mulrain L."/>
            <person name="Munson G."/>
            <person name="Naylor J."/>
            <person name="Newes C."/>
            <person name="Nguyen C."/>
            <person name="Nguyen N."/>
            <person name="Nguyen T."/>
            <person name="Nicol R."/>
            <person name="Nielsen C."/>
            <person name="Nizzari M."/>
            <person name="Norbu C."/>
            <person name="Norbu N."/>
            <person name="O'donnell P."/>
            <person name="Okoawo O."/>
            <person name="O'leary S."/>
            <person name="Omotosho B."/>
            <person name="O'neill K."/>
            <person name="Osman S."/>
            <person name="Parker S."/>
            <person name="Perrin D."/>
            <person name="Phunkhang P."/>
            <person name="Piqani B."/>
            <person name="Purcell S."/>
            <person name="Rachupka T."/>
            <person name="Ramasamy U."/>
            <person name="Rameau R."/>
            <person name="Ray V."/>
            <person name="Raymond C."/>
            <person name="Retta R."/>
            <person name="Richardson S."/>
            <person name="Rise C."/>
            <person name="Rodriguez J."/>
            <person name="Rogers J."/>
            <person name="Rogov P."/>
            <person name="Rutman M."/>
            <person name="Schupbach R."/>
            <person name="Seaman C."/>
            <person name="Settipalli S."/>
            <person name="Sharpe T."/>
            <person name="Sheridan J."/>
            <person name="Sherpa N."/>
            <person name="Shi J."/>
            <person name="Smirnov S."/>
            <person name="Smith C."/>
            <person name="Sougnez C."/>
            <person name="Spencer B."/>
            <person name="Stalker J."/>
            <person name="Stange-thomann N."/>
            <person name="Stavropoulos S."/>
            <person name="Stetson K."/>
            <person name="Stone C."/>
            <person name="Stone S."/>
            <person name="Stubbs M."/>
            <person name="Talamas J."/>
            <person name="Tchuinga P."/>
            <person name="Tenzing P."/>
            <person name="Tesfaye S."/>
            <person name="Theodore J."/>
            <person name="Thoulutsang Y."/>
            <person name="Topham K."/>
            <person name="Towey S."/>
            <person name="Tsamla T."/>
            <person name="Tsomo N."/>
            <person name="Vallee D."/>
            <person name="Vassiliev H."/>
            <person name="Venkataraman V."/>
            <person name="Vinson J."/>
            <person name="Vo A."/>
            <person name="Wade C."/>
            <person name="Wang S."/>
            <person name="Wangchuk T."/>
            <person name="Wangdi T."/>
            <person name="Whittaker C."/>
            <person name="Wilkinson J."/>
            <person name="Wu Y."/>
            <person name="Wyman D."/>
            <person name="Yadav S."/>
            <person name="Yang S."/>
            <person name="Yang X."/>
            <person name="Yeager S."/>
            <person name="Yee E."/>
            <person name="Young G."/>
            <person name="Zainoun J."/>
            <person name="Zembeck L."/>
            <person name="Zimmer A."/>
            <person name="Zody M."/>
            <person name="Lander E."/>
        </authorList>
    </citation>
    <scope>NUCLEOTIDE SEQUENCE [LARGE SCALE GENOMIC DNA]</scope>
</reference>
<protein>
    <recommendedName>
        <fullName evidence="1">1-alkyl-2-acetylglycerophosphocholine esterase</fullName>
        <ecNumber evidence="1">3.1.1.47</ecNumber>
    </recommendedName>
</protein>
<dbReference type="OMA" id="NHAISCH"/>
<comment type="catalytic activity">
    <reaction evidence="2">
        <text>1-O-hexadecyl-2-acetyl-sn-glycero-3-phosphocholine + H2O = 1-O-hexadecyl-sn-glycero-3-phosphocholine + acetate + H(+)</text>
        <dbReference type="Rhea" id="RHEA:40479"/>
        <dbReference type="ChEBI" id="CHEBI:15377"/>
        <dbReference type="ChEBI" id="CHEBI:15378"/>
        <dbReference type="ChEBI" id="CHEBI:30089"/>
        <dbReference type="ChEBI" id="CHEBI:44811"/>
        <dbReference type="ChEBI" id="CHEBI:64496"/>
    </reaction>
    <physiologicalReaction direction="left-to-right" evidence="2">
        <dbReference type="Rhea" id="RHEA:40480"/>
    </physiologicalReaction>
</comment>
<dbReference type="InterPro" id="IPR013830">
    <property type="entry name" value="SGNH_hydro"/>
</dbReference>
<dbReference type="InParanoid" id="H2Z3K4"/>
<dbReference type="GeneTree" id="ENSGT00950000183199"/>
<dbReference type="PANTHER" id="PTHR11852:SF0">
    <property type="entry name" value="PLATELET-ACTIVATING FACTOR ACETYLHYDROLASE IB SUBUNIT BETA HOMOLOG"/>
    <property type="match status" value="1"/>
</dbReference>
<dbReference type="InterPro" id="IPR036514">
    <property type="entry name" value="SGNH_hydro_sf"/>
</dbReference>
<name>H2Z3K4_CIOSA</name>
<evidence type="ECO:0000256" key="3">
    <source>
        <dbReference type="ARBA" id="ARBA00035804"/>
    </source>
</evidence>
<dbReference type="HOGENOM" id="CLU_051989_2_0_1"/>
<evidence type="ECO:0000313" key="7">
    <source>
        <dbReference type="Ensembl" id="ENSCSAVP00000012166.1"/>
    </source>
</evidence>
<dbReference type="STRING" id="51511.ENSCSAVP00000012166"/>
<evidence type="ECO:0000256" key="4">
    <source>
        <dbReference type="ARBA" id="ARBA00038184"/>
    </source>
</evidence>
<evidence type="ECO:0000256" key="2">
    <source>
        <dbReference type="ARBA" id="ARBA00023721"/>
    </source>
</evidence>
<feature type="domain" description="SGNH hydrolase-type esterase" evidence="6">
    <location>
        <begin position="43"/>
        <end position="202"/>
    </location>
</feature>
<sequence length="215" mass="24251">VPVQKNSAVIPAAVIDVQGDGRWNSQHRIFCEQARNQDVDILFLGDSMLRMMYNSNAWSKYLQPYRCLNFAIGGDQTQHVLWRLQNGELDSVKAKCAVVWCGTNNSGNTAVEVCSEGMHAVITYVREKLDCFVLLLAIAPRGEQPNPYRSKMEKANLLIQQKINNQEKVDYLDVASQFLNKNGKISGSDLYDFLHPSQVGYEKILSILIKKIEAL</sequence>
<evidence type="ECO:0000259" key="6">
    <source>
        <dbReference type="Pfam" id="PF13472"/>
    </source>
</evidence>
<keyword evidence="8" id="KW-1185">Reference proteome</keyword>
<dbReference type="Pfam" id="PF13472">
    <property type="entry name" value="Lipase_GDSL_2"/>
    <property type="match status" value="1"/>
</dbReference>
<dbReference type="Proteomes" id="UP000007875">
    <property type="component" value="Unassembled WGS sequence"/>
</dbReference>
<dbReference type="AlphaFoldDB" id="H2Z3K4"/>
<dbReference type="FunCoup" id="H2Z3K4">
    <property type="interactions" value="428"/>
</dbReference>
<dbReference type="eggNOG" id="KOG1388">
    <property type="taxonomic scope" value="Eukaryota"/>
</dbReference>
<evidence type="ECO:0000256" key="5">
    <source>
        <dbReference type="ARBA" id="ARBA00048078"/>
    </source>
</evidence>
<comment type="similarity">
    <text evidence="4">Belongs to the 'GDSL' lipolytic enzyme family. Platelet-activating factor acetylhydrolase IB beta/gamma subunits subfamily.</text>
</comment>
<dbReference type="EC" id="3.1.1.47" evidence="1"/>
<evidence type="ECO:0000256" key="1">
    <source>
        <dbReference type="ARBA" id="ARBA00013201"/>
    </source>
</evidence>
<dbReference type="Gene3D" id="3.40.50.1110">
    <property type="entry name" value="SGNH hydrolase"/>
    <property type="match status" value="1"/>
</dbReference>
<organism evidence="7 8">
    <name type="scientific">Ciona savignyi</name>
    <name type="common">Pacific transparent sea squirt</name>
    <dbReference type="NCBI Taxonomy" id="51511"/>
    <lineage>
        <taxon>Eukaryota</taxon>
        <taxon>Metazoa</taxon>
        <taxon>Chordata</taxon>
        <taxon>Tunicata</taxon>
        <taxon>Ascidiacea</taxon>
        <taxon>Phlebobranchia</taxon>
        <taxon>Cionidae</taxon>
        <taxon>Ciona</taxon>
    </lineage>
</organism>
<reference evidence="7" key="2">
    <citation type="submission" date="2025-08" db="UniProtKB">
        <authorList>
            <consortium name="Ensembl"/>
        </authorList>
    </citation>
    <scope>IDENTIFICATION</scope>
</reference>
<dbReference type="SUPFAM" id="SSF52266">
    <property type="entry name" value="SGNH hydrolase"/>
    <property type="match status" value="1"/>
</dbReference>
<accession>H2Z3K4</accession>